<evidence type="ECO:0000256" key="5">
    <source>
        <dbReference type="ARBA" id="ARBA00022801"/>
    </source>
</evidence>
<keyword evidence="6" id="KW-0156">Chromatin regulator</keyword>
<dbReference type="SUPFAM" id="SSF52768">
    <property type="entry name" value="Arginase/deacetylase"/>
    <property type="match status" value="1"/>
</dbReference>
<reference evidence="15 16" key="1">
    <citation type="submission" date="2023-03" db="EMBL/GenBank/DDBJ databases">
        <title>High-quality genome of Scylla paramamosain provides insights in environmental adaptation.</title>
        <authorList>
            <person name="Zhang L."/>
        </authorList>
    </citation>
    <scope>NUCLEOTIDE SEQUENCE [LARGE SCALE GENOMIC DNA]</scope>
    <source>
        <strain evidence="15">LZ_2023a</strain>
        <tissue evidence="15">Muscle</tissue>
    </source>
</reference>
<evidence type="ECO:0000256" key="4">
    <source>
        <dbReference type="ARBA" id="ARBA00022491"/>
    </source>
</evidence>
<evidence type="ECO:0000256" key="8">
    <source>
        <dbReference type="ARBA" id="ARBA00023163"/>
    </source>
</evidence>
<dbReference type="Gene3D" id="3.40.800.20">
    <property type="entry name" value="Histone deacetylase domain"/>
    <property type="match status" value="1"/>
</dbReference>
<protein>
    <recommendedName>
        <fullName evidence="13">Histone deacetylase 11</fullName>
        <ecNumber evidence="3">3.5.1.98</ecNumber>
    </recommendedName>
</protein>
<evidence type="ECO:0000256" key="7">
    <source>
        <dbReference type="ARBA" id="ARBA00023015"/>
    </source>
</evidence>
<dbReference type="PANTHER" id="PTHR10625">
    <property type="entry name" value="HISTONE DEACETYLASE HDAC1-RELATED"/>
    <property type="match status" value="1"/>
</dbReference>
<keyword evidence="16" id="KW-1185">Reference proteome</keyword>
<dbReference type="InterPro" id="IPR000286">
    <property type="entry name" value="HDACs"/>
</dbReference>
<dbReference type="GO" id="GO:0040029">
    <property type="term" value="P:epigenetic regulation of gene expression"/>
    <property type="evidence" value="ECO:0007669"/>
    <property type="project" value="TreeGrafter"/>
</dbReference>
<comment type="subunit">
    <text evidence="12">Interacts with HDAC6.</text>
</comment>
<evidence type="ECO:0000256" key="12">
    <source>
        <dbReference type="ARBA" id="ARBA00065154"/>
    </source>
</evidence>
<comment type="function">
    <text evidence="11">Responsible for the deacetylation of lysine residues on the N-terminal part of the core histones (H2A, H2B, H3 and H4). Histone deacetylation gives a tag for epigenetic repression and plays an important role in transcriptional regulation, cell cycle progression and developmental events. Histone deacetylases act via the formation of large multiprotein complexes.</text>
</comment>
<dbReference type="InterPro" id="IPR023696">
    <property type="entry name" value="Ureohydrolase_dom_sf"/>
</dbReference>
<dbReference type="Proteomes" id="UP001487740">
    <property type="component" value="Unassembled WGS sequence"/>
</dbReference>
<evidence type="ECO:0000313" key="15">
    <source>
        <dbReference type="EMBL" id="KAK8390948.1"/>
    </source>
</evidence>
<keyword evidence="7" id="KW-0805">Transcription regulation</keyword>
<evidence type="ECO:0000256" key="6">
    <source>
        <dbReference type="ARBA" id="ARBA00022853"/>
    </source>
</evidence>
<evidence type="ECO:0000259" key="14">
    <source>
        <dbReference type="Pfam" id="PF00850"/>
    </source>
</evidence>
<sequence length="402" mass="45085">MASVSPEETVENDSMPKNMAAESKLYMDVGDDSVSLIYRDEYNIHLLGMEKLHPFDACKWGNVVKHLKKKQWIKELKVVSPNEATESDLRLVHSASYLRSLKWSINVAKITEVAPAALVPNIFLQKRVLKPFRYQTGGSVLAGKLAMERGWAINIGGGFHHCWGNEGGGFCAYADISLTIHFVLNNYPSVERVMIIDLDAHQGNGHERDFMGRKDIYILDMYNKYIYPNDSYAKKAIRRRVELFAYTQDEEYLEKVSTHVEGALNEFSPQMVIYNAGTDIMEGDSLGLLSVTKQGIIERDEIVFRKVTHRQVPIVMLTSGGYQRSTAAVIADSIWNLSKKSLINMLRSTSVIPMVGTFTKILLSVLKWRHLWSAITICWSPATHDIGVPASGNPGSLVATTL</sequence>
<dbReference type="CDD" id="cd09993">
    <property type="entry name" value="HDAC_classIV"/>
    <property type="match status" value="1"/>
</dbReference>
<dbReference type="InterPro" id="IPR044150">
    <property type="entry name" value="HDAC_classIV"/>
</dbReference>
<evidence type="ECO:0000256" key="2">
    <source>
        <dbReference type="ARBA" id="ARBA00005947"/>
    </source>
</evidence>
<dbReference type="AlphaFoldDB" id="A0AAW0TV44"/>
<evidence type="ECO:0000256" key="1">
    <source>
        <dbReference type="ARBA" id="ARBA00004123"/>
    </source>
</evidence>
<dbReference type="InterPro" id="IPR037138">
    <property type="entry name" value="His_deacetylse_dom_sf"/>
</dbReference>
<dbReference type="PANTHER" id="PTHR10625:SF23">
    <property type="entry name" value="HISTONE DEACETYLASE 11"/>
    <property type="match status" value="1"/>
</dbReference>
<organism evidence="15 16">
    <name type="scientific">Scylla paramamosain</name>
    <name type="common">Mud crab</name>
    <dbReference type="NCBI Taxonomy" id="85552"/>
    <lineage>
        <taxon>Eukaryota</taxon>
        <taxon>Metazoa</taxon>
        <taxon>Ecdysozoa</taxon>
        <taxon>Arthropoda</taxon>
        <taxon>Crustacea</taxon>
        <taxon>Multicrustacea</taxon>
        <taxon>Malacostraca</taxon>
        <taxon>Eumalacostraca</taxon>
        <taxon>Eucarida</taxon>
        <taxon>Decapoda</taxon>
        <taxon>Pleocyemata</taxon>
        <taxon>Brachyura</taxon>
        <taxon>Eubrachyura</taxon>
        <taxon>Portunoidea</taxon>
        <taxon>Portunidae</taxon>
        <taxon>Portuninae</taxon>
        <taxon>Scylla</taxon>
    </lineage>
</organism>
<dbReference type="FunFam" id="3.40.800.20:FF:000009">
    <property type="entry name" value="Histone deacetylase 11"/>
    <property type="match status" value="1"/>
</dbReference>
<comment type="similarity">
    <text evidence="2">Belongs to the histone deacetylase family.</text>
</comment>
<evidence type="ECO:0000256" key="13">
    <source>
        <dbReference type="ARBA" id="ARBA00072450"/>
    </source>
</evidence>
<keyword evidence="8" id="KW-0804">Transcription</keyword>
<accession>A0AAW0TV44</accession>
<proteinExistence type="inferred from homology"/>
<dbReference type="PRINTS" id="PR01270">
    <property type="entry name" value="HDASUPER"/>
</dbReference>
<keyword evidence="4" id="KW-0678">Repressor</keyword>
<comment type="caution">
    <text evidence="15">The sequence shown here is derived from an EMBL/GenBank/DDBJ whole genome shotgun (WGS) entry which is preliminary data.</text>
</comment>
<evidence type="ECO:0000313" key="16">
    <source>
        <dbReference type="Proteomes" id="UP001487740"/>
    </source>
</evidence>
<name>A0AAW0TV44_SCYPA</name>
<comment type="catalytic activity">
    <reaction evidence="10">
        <text>N(6)-acetyl-L-lysyl-[histone] + H2O = L-lysyl-[histone] + acetate</text>
        <dbReference type="Rhea" id="RHEA:58196"/>
        <dbReference type="Rhea" id="RHEA-COMP:9845"/>
        <dbReference type="Rhea" id="RHEA-COMP:11338"/>
        <dbReference type="ChEBI" id="CHEBI:15377"/>
        <dbReference type="ChEBI" id="CHEBI:29969"/>
        <dbReference type="ChEBI" id="CHEBI:30089"/>
        <dbReference type="ChEBI" id="CHEBI:61930"/>
        <dbReference type="EC" id="3.5.1.98"/>
    </reaction>
</comment>
<gene>
    <name evidence="15" type="ORF">O3P69_016951</name>
</gene>
<evidence type="ECO:0000256" key="3">
    <source>
        <dbReference type="ARBA" id="ARBA00012111"/>
    </source>
</evidence>
<dbReference type="Pfam" id="PF00850">
    <property type="entry name" value="Hist_deacetyl"/>
    <property type="match status" value="1"/>
</dbReference>
<keyword evidence="9" id="KW-0539">Nucleus</keyword>
<dbReference type="EMBL" id="JARAKH010000024">
    <property type="protein sequence ID" value="KAK8390948.1"/>
    <property type="molecule type" value="Genomic_DNA"/>
</dbReference>
<comment type="subcellular location">
    <subcellularLocation>
        <location evidence="1">Nucleus</location>
    </subcellularLocation>
</comment>
<dbReference type="InterPro" id="IPR023801">
    <property type="entry name" value="His_deacetylse_dom"/>
</dbReference>
<evidence type="ECO:0000256" key="10">
    <source>
        <dbReference type="ARBA" id="ARBA00048287"/>
    </source>
</evidence>
<evidence type="ECO:0000256" key="9">
    <source>
        <dbReference type="ARBA" id="ARBA00023242"/>
    </source>
</evidence>
<dbReference type="EC" id="3.5.1.98" evidence="3"/>
<keyword evidence="5" id="KW-0378">Hydrolase</keyword>
<dbReference type="GO" id="GO:0141221">
    <property type="term" value="F:histone deacetylase activity, hydrolytic mechanism"/>
    <property type="evidence" value="ECO:0007669"/>
    <property type="project" value="UniProtKB-EC"/>
</dbReference>
<evidence type="ECO:0000256" key="11">
    <source>
        <dbReference type="ARBA" id="ARBA00059784"/>
    </source>
</evidence>
<feature type="domain" description="Histone deacetylase" evidence="14">
    <location>
        <begin position="53"/>
        <end position="336"/>
    </location>
</feature>
<dbReference type="GO" id="GO:0000118">
    <property type="term" value="C:histone deacetylase complex"/>
    <property type="evidence" value="ECO:0007669"/>
    <property type="project" value="UniProtKB-ARBA"/>
</dbReference>